<gene>
    <name evidence="1" type="ordered locus">HS_1531</name>
</gene>
<dbReference type="AlphaFoldDB" id="Q0I5F1"/>
<dbReference type="eggNOG" id="ENOG502ZMYT">
    <property type="taxonomic scope" value="Bacteria"/>
</dbReference>
<dbReference type="Gene3D" id="3.40.1760.10">
    <property type="entry name" value="YfbM-like super family"/>
    <property type="match status" value="1"/>
</dbReference>
<dbReference type="InterPro" id="IPR015068">
    <property type="entry name" value="DUF1877"/>
</dbReference>
<organism evidence="1">
    <name type="scientific">Histophilus somni (strain 129Pt)</name>
    <name type="common">Haemophilus somnus</name>
    <dbReference type="NCBI Taxonomy" id="205914"/>
    <lineage>
        <taxon>Bacteria</taxon>
        <taxon>Pseudomonadati</taxon>
        <taxon>Pseudomonadota</taxon>
        <taxon>Gammaproteobacteria</taxon>
        <taxon>Pasteurellales</taxon>
        <taxon>Pasteurellaceae</taxon>
        <taxon>Histophilus</taxon>
    </lineage>
</organism>
<dbReference type="HOGENOM" id="CLU_110577_2_0_6"/>
<protein>
    <recommendedName>
        <fullName evidence="2">DUF1877 domain-containing protein</fullName>
    </recommendedName>
</protein>
<sequence length="166" mass="19530">MGMYANYMYLSDKDLKEIKNLDKDEIFETVEDTDETEELSVNIDKMWDVMHFVLTGVDSSEPIRNNALSEAIVGVDSIEDISEFVAYTDKSRIREIVLALQNFDFEKAMKDFSMQACKNANLYPDIWDYEEEKDEIIEELFDYYESLKEFYKKILEINGNVLVTIY</sequence>
<accession>Q0I5F1</accession>
<evidence type="ECO:0008006" key="2">
    <source>
        <dbReference type="Google" id="ProtNLM"/>
    </source>
</evidence>
<proteinExistence type="predicted"/>
<dbReference type="InterPro" id="IPR035944">
    <property type="entry name" value="YfbM-like_sf"/>
</dbReference>
<dbReference type="Pfam" id="PF08974">
    <property type="entry name" value="DUF1877"/>
    <property type="match status" value="1"/>
</dbReference>
<evidence type="ECO:0000313" key="1">
    <source>
        <dbReference type="EMBL" id="ABI25799.1"/>
    </source>
</evidence>
<dbReference type="SUPFAM" id="SSF111069">
    <property type="entry name" value="Hypothetical protein yfbM"/>
    <property type="match status" value="1"/>
</dbReference>
<name>Q0I5F1_HISS1</name>
<dbReference type="KEGG" id="hso:HS_1531"/>
<reference evidence="1" key="1">
    <citation type="submission" date="2006-08" db="EMBL/GenBank/DDBJ databases">
        <title>Complete genome sequence of Haemophilus somnus 129PT.</title>
        <authorList>
            <person name="Copeland A."/>
            <person name="Lucas S."/>
            <person name="Lapidus A."/>
            <person name="Barry K."/>
            <person name="Glavina del Rio T."/>
            <person name="Hammon N."/>
            <person name="Dalin E."/>
            <person name="Tice H."/>
            <person name="Pitluck S."/>
            <person name="Brettin T.S."/>
            <person name="Bruce D."/>
            <person name="Challacombe J.F."/>
            <person name="Chertkov O."/>
            <person name="Detter J.C."/>
            <person name="Gilna P."/>
            <person name="Han S."/>
            <person name="Misra M."/>
            <person name="Tapia R."/>
            <person name="Thayer N.N."/>
            <person name="Xie G."/>
            <person name="Inzana T.J."/>
            <person name="Duncan A.J."/>
            <person name="Siddaramppa S."/>
            <person name="Richardson P."/>
        </authorList>
    </citation>
    <scope>NUCLEOTIDE SEQUENCE</scope>
    <source>
        <strain evidence="1">129PT</strain>
    </source>
</reference>
<dbReference type="EMBL" id="CP000436">
    <property type="protein sequence ID" value="ABI25799.1"/>
    <property type="molecule type" value="Genomic_DNA"/>
</dbReference>